<sequence>MAARRAWSAAVVSSVAMLWCLAAPPSGVSLAADVSSATLSAHDVLVSPNLPAVVEAGLTVERRGKQLPAPGTSLELVQDMRVLATAVTDERGMAALRFVPTRRGSQQLIVRTLSGSAVTATAAVTVAVWERRTPILTVEAAALRDPVSGEPSPDAAEELRRMTQFYYNVVYVVAEAGDSGRRLAAGSRMRQWLADHGFPVGYVLVSASPEAFGPKLDELRSAGWTTIKVGVGRTKEFAEVFVQRRLEAVVVPEPAKGEAPRKAKVAKNWKDVRRQL</sequence>
<reference evidence="3 4" key="1">
    <citation type="submission" date="2017-03" db="EMBL/GenBank/DDBJ databases">
        <authorList>
            <person name="Afonso C.L."/>
            <person name="Miller P.J."/>
            <person name="Scott M.A."/>
            <person name="Spackman E."/>
            <person name="Goraichik I."/>
            <person name="Dimitrov K.M."/>
            <person name="Suarez D.L."/>
            <person name="Swayne D.E."/>
        </authorList>
    </citation>
    <scope>NUCLEOTIDE SEQUENCE [LARGE SCALE GENOMIC DNA]</scope>
    <source>
        <strain evidence="3">Genome sequencing of Nitrospira japonica strain NJ11</strain>
    </source>
</reference>
<feature type="chain" id="PRO_5012777300" evidence="2">
    <location>
        <begin position="32"/>
        <end position="276"/>
    </location>
</feature>
<dbReference type="RefSeq" id="WP_155970141.1">
    <property type="nucleotide sequence ID" value="NZ_LT828648.1"/>
</dbReference>
<feature type="region of interest" description="Disordered" evidence="1">
    <location>
        <begin position="257"/>
        <end position="276"/>
    </location>
</feature>
<dbReference type="EMBL" id="LT828648">
    <property type="protein sequence ID" value="SLM48836.1"/>
    <property type="molecule type" value="Genomic_DNA"/>
</dbReference>
<dbReference type="KEGG" id="nja:NSJP_2669"/>
<dbReference type="Proteomes" id="UP000192042">
    <property type="component" value="Chromosome I"/>
</dbReference>
<gene>
    <name evidence="3" type="ORF">NSJP_2669</name>
</gene>
<evidence type="ECO:0000256" key="1">
    <source>
        <dbReference type="SAM" id="MobiDB-lite"/>
    </source>
</evidence>
<evidence type="ECO:0000256" key="2">
    <source>
        <dbReference type="SAM" id="SignalP"/>
    </source>
</evidence>
<dbReference type="STRING" id="1325564.NSJP_2669"/>
<evidence type="ECO:0000313" key="3">
    <source>
        <dbReference type="EMBL" id="SLM48836.1"/>
    </source>
</evidence>
<accession>A0A1W1I749</accession>
<dbReference type="OrthoDB" id="9778486at2"/>
<organism evidence="3 4">
    <name type="scientific">Nitrospira japonica</name>
    <dbReference type="NCBI Taxonomy" id="1325564"/>
    <lineage>
        <taxon>Bacteria</taxon>
        <taxon>Pseudomonadati</taxon>
        <taxon>Nitrospirota</taxon>
        <taxon>Nitrospiria</taxon>
        <taxon>Nitrospirales</taxon>
        <taxon>Nitrospiraceae</taxon>
        <taxon>Nitrospira</taxon>
    </lineage>
</organism>
<dbReference type="AlphaFoldDB" id="A0A1W1I749"/>
<evidence type="ECO:0000313" key="4">
    <source>
        <dbReference type="Proteomes" id="UP000192042"/>
    </source>
</evidence>
<keyword evidence="2" id="KW-0732">Signal</keyword>
<proteinExistence type="predicted"/>
<feature type="signal peptide" evidence="2">
    <location>
        <begin position="1"/>
        <end position="31"/>
    </location>
</feature>
<name>A0A1W1I749_9BACT</name>
<keyword evidence="4" id="KW-1185">Reference proteome</keyword>
<protein>
    <submittedName>
        <fullName evidence="3">Uncharacterized protein</fullName>
    </submittedName>
</protein>